<accession>A0A2M8Q657</accession>
<dbReference type="AlphaFoldDB" id="A0A2M8Q657"/>
<proteinExistence type="predicted"/>
<evidence type="ECO:0000313" key="2">
    <source>
        <dbReference type="Proteomes" id="UP000230790"/>
    </source>
</evidence>
<organism evidence="1 2">
    <name type="scientific">Candidatus Thermofonsia Clade 3 bacterium</name>
    <dbReference type="NCBI Taxonomy" id="2364212"/>
    <lineage>
        <taxon>Bacteria</taxon>
        <taxon>Bacillati</taxon>
        <taxon>Chloroflexota</taxon>
        <taxon>Candidatus Thermofontia</taxon>
        <taxon>Candidatus Thermofonsia Clade 3</taxon>
    </lineage>
</organism>
<gene>
    <name evidence="1" type="ORF">CUN48_19700</name>
</gene>
<dbReference type="EMBL" id="PGTN01001257">
    <property type="protein sequence ID" value="PJF45279.1"/>
    <property type="molecule type" value="Genomic_DNA"/>
</dbReference>
<dbReference type="Proteomes" id="UP000230790">
    <property type="component" value="Unassembled WGS sequence"/>
</dbReference>
<sequence>GLIGVNAWMFLPEAFMRRPVRYARGPLEVRVTPGHRPELPFSYLIGNYSFAPYVAPEDVPMRVGAPYLVYYAARSRLLLSLAALDAPDAAQWEPTFAQDER</sequence>
<comment type="caution">
    <text evidence="1">The sequence shown here is derived from an EMBL/GenBank/DDBJ whole genome shotgun (WGS) entry which is preliminary data.</text>
</comment>
<name>A0A2M8Q657_9CHLR</name>
<protein>
    <submittedName>
        <fullName evidence="1">Uncharacterized protein</fullName>
    </submittedName>
</protein>
<reference evidence="1 2" key="1">
    <citation type="submission" date="2017-11" db="EMBL/GenBank/DDBJ databases">
        <title>Evolution of Phototrophy in the Chloroflexi Phylum Driven by Horizontal Gene Transfer.</title>
        <authorList>
            <person name="Ward L.M."/>
            <person name="Hemp J."/>
            <person name="Shih P.M."/>
            <person name="Mcglynn S.E."/>
            <person name="Fischer W."/>
        </authorList>
    </citation>
    <scope>NUCLEOTIDE SEQUENCE [LARGE SCALE GENOMIC DNA]</scope>
    <source>
        <strain evidence="1">JP3_7</strain>
    </source>
</reference>
<feature type="non-terminal residue" evidence="1">
    <location>
        <position position="101"/>
    </location>
</feature>
<evidence type="ECO:0000313" key="1">
    <source>
        <dbReference type="EMBL" id="PJF45279.1"/>
    </source>
</evidence>
<feature type="non-terminal residue" evidence="1">
    <location>
        <position position="1"/>
    </location>
</feature>